<proteinExistence type="inferred from homology"/>
<keyword evidence="6 7" id="KW-0460">Magnesium</keyword>
<dbReference type="GO" id="GO:0006020">
    <property type="term" value="P:inositol metabolic process"/>
    <property type="evidence" value="ECO:0007669"/>
    <property type="project" value="TreeGrafter"/>
</dbReference>
<dbReference type="HOGENOM" id="CLU_044118_0_1_11"/>
<dbReference type="PROSITE" id="PS00629">
    <property type="entry name" value="IMP_1"/>
    <property type="match status" value="1"/>
</dbReference>
<dbReference type="InterPro" id="IPR000760">
    <property type="entry name" value="Inositol_monophosphatase-like"/>
</dbReference>
<dbReference type="CDD" id="cd01639">
    <property type="entry name" value="IMPase"/>
    <property type="match status" value="1"/>
</dbReference>
<dbReference type="GO" id="GO:0007165">
    <property type="term" value="P:signal transduction"/>
    <property type="evidence" value="ECO:0007669"/>
    <property type="project" value="TreeGrafter"/>
</dbReference>
<dbReference type="Pfam" id="PF00459">
    <property type="entry name" value="Inositol_P"/>
    <property type="match status" value="1"/>
</dbReference>
<keyword evidence="10" id="KW-1185">Reference proteome</keyword>
<dbReference type="AlphaFoldDB" id="L1MGD4"/>
<evidence type="ECO:0000313" key="10">
    <source>
        <dbReference type="Proteomes" id="UP000010445"/>
    </source>
</evidence>
<evidence type="ECO:0000256" key="6">
    <source>
        <dbReference type="ARBA" id="ARBA00022842"/>
    </source>
</evidence>
<evidence type="ECO:0000256" key="2">
    <source>
        <dbReference type="ARBA" id="ARBA00001946"/>
    </source>
</evidence>
<dbReference type="PATRIC" id="fig|1035195.3.peg.1197"/>
<comment type="catalytic activity">
    <reaction evidence="1 8">
        <text>a myo-inositol phosphate + H2O = myo-inositol + phosphate</text>
        <dbReference type="Rhea" id="RHEA:24056"/>
        <dbReference type="ChEBI" id="CHEBI:15377"/>
        <dbReference type="ChEBI" id="CHEBI:17268"/>
        <dbReference type="ChEBI" id="CHEBI:43474"/>
        <dbReference type="ChEBI" id="CHEBI:84139"/>
        <dbReference type="EC" id="3.1.3.25"/>
    </reaction>
</comment>
<dbReference type="PROSITE" id="PS00630">
    <property type="entry name" value="IMP_2"/>
    <property type="match status" value="1"/>
</dbReference>
<dbReference type="GO" id="GO:0008934">
    <property type="term" value="F:inositol monophosphate 1-phosphatase activity"/>
    <property type="evidence" value="ECO:0007669"/>
    <property type="project" value="InterPro"/>
</dbReference>
<evidence type="ECO:0000256" key="8">
    <source>
        <dbReference type="RuleBase" id="RU364068"/>
    </source>
</evidence>
<keyword evidence="4 7" id="KW-0479">Metal-binding</keyword>
<evidence type="ECO:0000256" key="7">
    <source>
        <dbReference type="PIRSR" id="PIRSR600760-2"/>
    </source>
</evidence>
<dbReference type="eggNOG" id="COG0483">
    <property type="taxonomic scope" value="Bacteria"/>
</dbReference>
<gene>
    <name evidence="9" type="ORF">HMPREF9997_01335</name>
</gene>
<feature type="binding site" evidence="7">
    <location>
        <position position="81"/>
    </location>
    <ligand>
        <name>Mg(2+)</name>
        <dbReference type="ChEBI" id="CHEBI:18420"/>
        <label>1</label>
        <note>catalytic</note>
    </ligand>
</feature>
<dbReference type="EC" id="3.1.3.25" evidence="8"/>
<dbReference type="PRINTS" id="PR00377">
    <property type="entry name" value="IMPHPHTASES"/>
</dbReference>
<dbReference type="STRING" id="1035195.HMPREF9997_01335"/>
<dbReference type="InterPro" id="IPR033942">
    <property type="entry name" value="IMPase"/>
</dbReference>
<dbReference type="PANTHER" id="PTHR20854">
    <property type="entry name" value="INOSITOL MONOPHOSPHATASE"/>
    <property type="match status" value="1"/>
</dbReference>
<dbReference type="GO" id="GO:0046872">
    <property type="term" value="F:metal ion binding"/>
    <property type="evidence" value="ECO:0007669"/>
    <property type="project" value="UniProtKB-KW"/>
</dbReference>
<feature type="binding site" evidence="7">
    <location>
        <position position="99"/>
    </location>
    <ligand>
        <name>Mg(2+)</name>
        <dbReference type="ChEBI" id="CHEBI:18420"/>
        <label>1</label>
        <note>catalytic</note>
    </ligand>
</feature>
<dbReference type="Gene3D" id="3.30.540.10">
    <property type="entry name" value="Fructose-1,6-Bisphosphatase, subunit A, domain 1"/>
    <property type="match status" value="1"/>
</dbReference>
<protein>
    <recommendedName>
        <fullName evidence="8">Inositol-1-monophosphatase</fullName>
        <ecNumber evidence="8">3.1.3.25</ecNumber>
    </recommendedName>
</protein>
<comment type="similarity">
    <text evidence="3 8">Belongs to the inositol monophosphatase superfamily.</text>
</comment>
<dbReference type="EMBL" id="AMEM01000018">
    <property type="protein sequence ID" value="EKX90120.1"/>
    <property type="molecule type" value="Genomic_DNA"/>
</dbReference>
<evidence type="ECO:0000256" key="3">
    <source>
        <dbReference type="ARBA" id="ARBA00009759"/>
    </source>
</evidence>
<feature type="binding site" evidence="7">
    <location>
        <position position="228"/>
    </location>
    <ligand>
        <name>Mg(2+)</name>
        <dbReference type="ChEBI" id="CHEBI:18420"/>
        <label>1</label>
        <note>catalytic</note>
    </ligand>
</feature>
<reference evidence="9 10" key="1">
    <citation type="submission" date="2012-05" db="EMBL/GenBank/DDBJ databases">
        <authorList>
            <person name="Weinstock G."/>
            <person name="Sodergren E."/>
            <person name="Lobos E.A."/>
            <person name="Fulton L."/>
            <person name="Fulton R."/>
            <person name="Courtney L."/>
            <person name="Fronick C."/>
            <person name="O'Laughlin M."/>
            <person name="Godfrey J."/>
            <person name="Wilson R.M."/>
            <person name="Miner T."/>
            <person name="Farmer C."/>
            <person name="Delehaunty K."/>
            <person name="Cordes M."/>
            <person name="Minx P."/>
            <person name="Tomlinson C."/>
            <person name="Chen J."/>
            <person name="Wollam A."/>
            <person name="Pepin K.H."/>
            <person name="Bhonagiri V."/>
            <person name="Zhang X."/>
            <person name="Suruliraj S."/>
            <person name="Warren W."/>
            <person name="Mitreva M."/>
            <person name="Mardis E.R."/>
            <person name="Wilson R.K."/>
        </authorList>
    </citation>
    <scope>NUCLEOTIDE SEQUENCE [LARGE SCALE GENOMIC DNA]</scope>
    <source>
        <strain evidence="9 10">F0235</strain>
    </source>
</reference>
<comment type="cofactor">
    <cofactor evidence="2 7 8">
        <name>Mg(2+)</name>
        <dbReference type="ChEBI" id="CHEBI:18420"/>
    </cofactor>
</comment>
<evidence type="ECO:0000256" key="4">
    <source>
        <dbReference type="ARBA" id="ARBA00022723"/>
    </source>
</evidence>
<dbReference type="Proteomes" id="UP000010445">
    <property type="component" value="Unassembled WGS sequence"/>
</dbReference>
<accession>L1MGD4</accession>
<keyword evidence="5 8" id="KW-0378">Hydrolase</keyword>
<name>L1MGD4_9CORY</name>
<dbReference type="InterPro" id="IPR020550">
    <property type="entry name" value="Inositol_monophosphatase_CS"/>
</dbReference>
<dbReference type="Gene3D" id="3.40.190.80">
    <property type="match status" value="1"/>
</dbReference>
<dbReference type="PANTHER" id="PTHR20854:SF4">
    <property type="entry name" value="INOSITOL-1-MONOPHOSPHATASE-RELATED"/>
    <property type="match status" value="1"/>
</dbReference>
<feature type="binding site" evidence="7">
    <location>
        <position position="100"/>
    </location>
    <ligand>
        <name>Mg(2+)</name>
        <dbReference type="ChEBI" id="CHEBI:18420"/>
        <label>1</label>
        <note>catalytic</note>
    </ligand>
</feature>
<dbReference type="SUPFAM" id="SSF56655">
    <property type="entry name" value="Carbohydrate phosphatase"/>
    <property type="match status" value="1"/>
</dbReference>
<evidence type="ECO:0000313" key="9">
    <source>
        <dbReference type="EMBL" id="EKX90120.1"/>
    </source>
</evidence>
<evidence type="ECO:0000256" key="1">
    <source>
        <dbReference type="ARBA" id="ARBA00001033"/>
    </source>
</evidence>
<sequence>MGAYTMEPMVNPTSLMETAATIAVGAAELITRQRAEIVSLDEVTTTKSSDVDPVTIVDRSAEDYIADQLAQLRPEDGLLGEEGGNRSSKSGVTWIVDPIDGTVNFLYGIPQYAVSIAAEYGGEIIAGAVVNVQTGELFHAAHDEGAWLQRAGQKQRLQVTSKSELHTTLVATGFGYDASRRAVQASLLGNILPHIRDIRRFGSAALDLCAVAAGRVDAYYEHGLNAWDFAAGLLIAQEAGAKAWAPSPSMPGSAGEIIVVAAPEVAEEMYALLQSIGALKPLAH</sequence>
<dbReference type="GO" id="GO:0046854">
    <property type="term" value="P:phosphatidylinositol phosphate biosynthetic process"/>
    <property type="evidence" value="ECO:0007669"/>
    <property type="project" value="InterPro"/>
</dbReference>
<comment type="caution">
    <text evidence="9">The sequence shown here is derived from an EMBL/GenBank/DDBJ whole genome shotgun (WGS) entry which is preliminary data.</text>
</comment>
<organism evidence="9 10">
    <name type="scientific">Corynebacterium durum F0235</name>
    <dbReference type="NCBI Taxonomy" id="1035195"/>
    <lineage>
        <taxon>Bacteria</taxon>
        <taxon>Bacillati</taxon>
        <taxon>Actinomycetota</taxon>
        <taxon>Actinomycetes</taxon>
        <taxon>Mycobacteriales</taxon>
        <taxon>Corynebacteriaceae</taxon>
        <taxon>Corynebacterium</taxon>
    </lineage>
</organism>
<evidence type="ECO:0000256" key="5">
    <source>
        <dbReference type="ARBA" id="ARBA00022801"/>
    </source>
</evidence>
<feature type="binding site" evidence="7">
    <location>
        <position position="97"/>
    </location>
    <ligand>
        <name>Mg(2+)</name>
        <dbReference type="ChEBI" id="CHEBI:18420"/>
        <label>1</label>
        <note>catalytic</note>
    </ligand>
</feature>
<dbReference type="InterPro" id="IPR020583">
    <property type="entry name" value="Inositol_monoP_metal-BS"/>
</dbReference>